<dbReference type="Gene3D" id="1.10.1740.10">
    <property type="match status" value="1"/>
</dbReference>
<keyword evidence="5 6" id="KW-0804">Transcription</keyword>
<evidence type="ECO:0000256" key="2">
    <source>
        <dbReference type="ARBA" id="ARBA00023015"/>
    </source>
</evidence>
<evidence type="ECO:0000313" key="9">
    <source>
        <dbReference type="EMBL" id="SMO78705.1"/>
    </source>
</evidence>
<evidence type="ECO:0000256" key="1">
    <source>
        <dbReference type="ARBA" id="ARBA00010641"/>
    </source>
</evidence>
<dbReference type="Proteomes" id="UP000317557">
    <property type="component" value="Unassembled WGS sequence"/>
</dbReference>
<dbReference type="PANTHER" id="PTHR43133">
    <property type="entry name" value="RNA POLYMERASE ECF-TYPE SIGMA FACTO"/>
    <property type="match status" value="1"/>
</dbReference>
<gene>
    <name evidence="9" type="ORF">SAMN06265219_110141</name>
</gene>
<reference evidence="9 10" key="1">
    <citation type="submission" date="2017-05" db="EMBL/GenBank/DDBJ databases">
        <authorList>
            <person name="Varghese N."/>
            <person name="Submissions S."/>
        </authorList>
    </citation>
    <scope>NUCLEOTIDE SEQUENCE [LARGE SCALE GENOMIC DNA]</scope>
    <source>
        <strain evidence="9 10">DSM 21985</strain>
    </source>
</reference>
<comment type="similarity">
    <text evidence="1 6">Belongs to the sigma-70 factor family. ECF subfamily.</text>
</comment>
<dbReference type="Pfam" id="PF08281">
    <property type="entry name" value="Sigma70_r4_2"/>
    <property type="match status" value="1"/>
</dbReference>
<dbReference type="GO" id="GO:0006352">
    <property type="term" value="P:DNA-templated transcription initiation"/>
    <property type="evidence" value="ECO:0007669"/>
    <property type="project" value="InterPro"/>
</dbReference>
<dbReference type="Pfam" id="PF04542">
    <property type="entry name" value="Sigma70_r2"/>
    <property type="match status" value="1"/>
</dbReference>
<dbReference type="InterPro" id="IPR000838">
    <property type="entry name" value="RNA_pol_sigma70_ECF_CS"/>
</dbReference>
<dbReference type="CDD" id="cd06171">
    <property type="entry name" value="Sigma70_r4"/>
    <property type="match status" value="1"/>
</dbReference>
<evidence type="ECO:0000256" key="4">
    <source>
        <dbReference type="ARBA" id="ARBA00023125"/>
    </source>
</evidence>
<accession>A0A521E4B4</accession>
<evidence type="ECO:0000256" key="5">
    <source>
        <dbReference type="ARBA" id="ARBA00023163"/>
    </source>
</evidence>
<dbReference type="InterPro" id="IPR014284">
    <property type="entry name" value="RNA_pol_sigma-70_dom"/>
</dbReference>
<proteinExistence type="inferred from homology"/>
<evidence type="ECO:0000259" key="7">
    <source>
        <dbReference type="Pfam" id="PF04542"/>
    </source>
</evidence>
<sequence length="208" mass="24132">MSQQIPITKTDKGFIENPDFITRLTQGDEAAFKTLVNDYKDRVYNTCLGFLKNPHDAEDVAQEVFIQVYDSIGDFREEAELSTWIYRIAVTKSLELQRYRKRKKRSGFFQALNAMFNEPDEAEDESGFMHPGLALENKERGKVLFREIDKLTEKQRVAFTLHKVEGLSYKEVAKVMELKLPAVESLIHRAKQNLQKGLASYYQQNEID</sequence>
<dbReference type="InterPro" id="IPR007627">
    <property type="entry name" value="RNA_pol_sigma70_r2"/>
</dbReference>
<evidence type="ECO:0000313" key="10">
    <source>
        <dbReference type="Proteomes" id="UP000317557"/>
    </source>
</evidence>
<feature type="domain" description="RNA polymerase sigma factor 70 region 4 type 2" evidence="8">
    <location>
        <begin position="146"/>
        <end position="194"/>
    </location>
</feature>
<dbReference type="InterPro" id="IPR013324">
    <property type="entry name" value="RNA_pol_sigma_r3/r4-like"/>
</dbReference>
<dbReference type="SUPFAM" id="SSF88946">
    <property type="entry name" value="Sigma2 domain of RNA polymerase sigma factors"/>
    <property type="match status" value="1"/>
</dbReference>
<keyword evidence="4 6" id="KW-0238">DNA-binding</keyword>
<dbReference type="GO" id="GO:0016987">
    <property type="term" value="F:sigma factor activity"/>
    <property type="evidence" value="ECO:0007669"/>
    <property type="project" value="UniProtKB-KW"/>
</dbReference>
<keyword evidence="2 6" id="KW-0805">Transcription regulation</keyword>
<dbReference type="EMBL" id="FXTP01000010">
    <property type="protein sequence ID" value="SMO78705.1"/>
    <property type="molecule type" value="Genomic_DNA"/>
</dbReference>
<dbReference type="InterPro" id="IPR013325">
    <property type="entry name" value="RNA_pol_sigma_r2"/>
</dbReference>
<evidence type="ECO:0000256" key="6">
    <source>
        <dbReference type="RuleBase" id="RU000716"/>
    </source>
</evidence>
<evidence type="ECO:0000256" key="3">
    <source>
        <dbReference type="ARBA" id="ARBA00023082"/>
    </source>
</evidence>
<dbReference type="Gene3D" id="1.10.10.10">
    <property type="entry name" value="Winged helix-like DNA-binding domain superfamily/Winged helix DNA-binding domain"/>
    <property type="match status" value="1"/>
</dbReference>
<keyword evidence="3 6" id="KW-0731">Sigma factor</keyword>
<protein>
    <recommendedName>
        <fullName evidence="6">RNA polymerase sigma factor</fullName>
    </recommendedName>
</protein>
<dbReference type="RefSeq" id="WP_246075272.1">
    <property type="nucleotide sequence ID" value="NZ_FXTP01000010.1"/>
</dbReference>
<feature type="domain" description="RNA polymerase sigma-70 region 2" evidence="7">
    <location>
        <begin position="35"/>
        <end position="102"/>
    </location>
</feature>
<dbReference type="InterPro" id="IPR036388">
    <property type="entry name" value="WH-like_DNA-bd_sf"/>
</dbReference>
<dbReference type="NCBIfam" id="TIGR02937">
    <property type="entry name" value="sigma70-ECF"/>
    <property type="match status" value="1"/>
</dbReference>
<keyword evidence="10" id="KW-1185">Reference proteome</keyword>
<dbReference type="SUPFAM" id="SSF88659">
    <property type="entry name" value="Sigma3 and sigma4 domains of RNA polymerase sigma factors"/>
    <property type="match status" value="1"/>
</dbReference>
<dbReference type="InterPro" id="IPR013249">
    <property type="entry name" value="RNA_pol_sigma70_r4_t2"/>
</dbReference>
<dbReference type="PANTHER" id="PTHR43133:SF8">
    <property type="entry name" value="RNA POLYMERASE SIGMA FACTOR HI_1459-RELATED"/>
    <property type="match status" value="1"/>
</dbReference>
<dbReference type="GO" id="GO:0003677">
    <property type="term" value="F:DNA binding"/>
    <property type="evidence" value="ECO:0007669"/>
    <property type="project" value="UniProtKB-KW"/>
</dbReference>
<dbReference type="InterPro" id="IPR039425">
    <property type="entry name" value="RNA_pol_sigma-70-like"/>
</dbReference>
<organism evidence="9 10">
    <name type="scientific">Gracilimonas mengyeensis</name>
    <dbReference type="NCBI Taxonomy" id="1302730"/>
    <lineage>
        <taxon>Bacteria</taxon>
        <taxon>Pseudomonadati</taxon>
        <taxon>Balneolota</taxon>
        <taxon>Balneolia</taxon>
        <taxon>Balneolales</taxon>
        <taxon>Balneolaceae</taxon>
        <taxon>Gracilimonas</taxon>
    </lineage>
</organism>
<dbReference type="AlphaFoldDB" id="A0A521E4B4"/>
<evidence type="ECO:0000259" key="8">
    <source>
        <dbReference type="Pfam" id="PF08281"/>
    </source>
</evidence>
<dbReference type="PROSITE" id="PS01063">
    <property type="entry name" value="SIGMA70_ECF"/>
    <property type="match status" value="1"/>
</dbReference>
<name>A0A521E4B4_9BACT</name>